<evidence type="ECO:0000313" key="2">
    <source>
        <dbReference type="EMBL" id="RDB29798.1"/>
    </source>
</evidence>
<evidence type="ECO:0000259" key="1">
    <source>
        <dbReference type="Pfam" id="PF01243"/>
    </source>
</evidence>
<dbReference type="SUPFAM" id="SSF50475">
    <property type="entry name" value="FMN-binding split barrel"/>
    <property type="match status" value="1"/>
</dbReference>
<comment type="caution">
    <text evidence="2">The sequence shown here is derived from an EMBL/GenBank/DDBJ whole genome shotgun (WGS) entry which is preliminary data.</text>
</comment>
<proteinExistence type="predicted"/>
<gene>
    <name evidence="2" type="primary">ustO_1</name>
    <name evidence="2" type="ORF">Hypma_013878</name>
</gene>
<dbReference type="OrthoDB" id="539398at2759"/>
<dbReference type="PANTHER" id="PTHR39336:SF1">
    <property type="entry name" value="PYRIDOXAMINE PHOSPHATE OXIDASE FAMILY PROTEIN (AFU_ORTHOLOGUE AFUA_6G11440)"/>
    <property type="match status" value="1"/>
</dbReference>
<dbReference type="EMBL" id="LUEZ02000009">
    <property type="protein sequence ID" value="RDB29798.1"/>
    <property type="molecule type" value="Genomic_DNA"/>
</dbReference>
<feature type="domain" description="Pyridoxamine 5'-phosphate oxidase N-terminal" evidence="1">
    <location>
        <begin position="13"/>
        <end position="133"/>
    </location>
</feature>
<reference evidence="2" key="1">
    <citation type="submission" date="2018-04" db="EMBL/GenBank/DDBJ databases">
        <title>Whole genome sequencing of Hypsizygus marmoreus.</title>
        <authorList>
            <person name="Choi I.-G."/>
            <person name="Min B."/>
            <person name="Kim J.-G."/>
            <person name="Kim S."/>
            <person name="Oh Y.-L."/>
            <person name="Kong W.-S."/>
            <person name="Park H."/>
            <person name="Jeong J."/>
            <person name="Song E.-S."/>
        </authorList>
    </citation>
    <scope>NUCLEOTIDE SEQUENCE [LARGE SCALE GENOMIC DNA]</scope>
    <source>
        <strain evidence="2">51987-8</strain>
    </source>
</reference>
<dbReference type="STRING" id="39966.A0A369K7C3"/>
<dbReference type="Gene3D" id="2.30.110.10">
    <property type="entry name" value="Electron Transport, Fmn-binding Protein, Chain A"/>
    <property type="match status" value="1"/>
</dbReference>
<dbReference type="AlphaFoldDB" id="A0A369K7C3"/>
<accession>A0A369K7C3</accession>
<keyword evidence="3" id="KW-1185">Reference proteome</keyword>
<protein>
    <submittedName>
        <fullName evidence="2">Pyridoxamine 5'-phosphate oxidase family protein ustO</fullName>
    </submittedName>
</protein>
<dbReference type="InterPro" id="IPR012349">
    <property type="entry name" value="Split_barrel_FMN-bd"/>
</dbReference>
<dbReference type="InterPro" id="IPR011576">
    <property type="entry name" value="Pyridox_Oxase_N"/>
</dbReference>
<evidence type="ECO:0000313" key="3">
    <source>
        <dbReference type="Proteomes" id="UP000076154"/>
    </source>
</evidence>
<dbReference type="PANTHER" id="PTHR39336">
    <property type="entry name" value="PYRIDOXAMINE PHOSPHATE OXIDASE FAMILY PROTEIN (AFU_ORTHOLOGUE AFUA_6G11440)"/>
    <property type="match status" value="1"/>
</dbReference>
<dbReference type="Pfam" id="PF01243">
    <property type="entry name" value="PNPOx_N"/>
    <property type="match status" value="1"/>
</dbReference>
<organism evidence="2 3">
    <name type="scientific">Hypsizygus marmoreus</name>
    <name type="common">White beech mushroom</name>
    <name type="synonym">Agaricus marmoreus</name>
    <dbReference type="NCBI Taxonomy" id="39966"/>
    <lineage>
        <taxon>Eukaryota</taxon>
        <taxon>Fungi</taxon>
        <taxon>Dikarya</taxon>
        <taxon>Basidiomycota</taxon>
        <taxon>Agaricomycotina</taxon>
        <taxon>Agaricomycetes</taxon>
        <taxon>Agaricomycetidae</taxon>
        <taxon>Agaricales</taxon>
        <taxon>Tricholomatineae</taxon>
        <taxon>Lyophyllaceae</taxon>
        <taxon>Hypsizygus</taxon>
    </lineage>
</organism>
<sequence>MQMFGEIPDFLIAWIEKQQTFWVASAPLTADGLVNISPKGVAGSFHVANSRQVWYEDLSGSGVETIAHIRENGRVTICFNAFEGPPRITRLYGRGSVFEFGTSEYNALLPEGTRHPGSRAVIALSVFKVATTCGYSVPFYEFKGHRTQLLDWAAKKEAVDRNAELTVGYSSATSPRVQTGMKRWWEERNTTSLDGLPGMVSAHISDEIFRSAPVGKKTKYERSVGLQMKMSQRFGPVDLKLVVVFLIGVFVTLLCQRLSVLANVVIPIPS</sequence>
<name>A0A369K7C3_HYPMA</name>
<dbReference type="InParanoid" id="A0A369K7C3"/>
<dbReference type="Proteomes" id="UP000076154">
    <property type="component" value="Unassembled WGS sequence"/>
</dbReference>